<dbReference type="InterPro" id="IPR009057">
    <property type="entry name" value="Homeodomain-like_sf"/>
</dbReference>
<evidence type="ECO:0000256" key="3">
    <source>
        <dbReference type="ARBA" id="ARBA00023163"/>
    </source>
</evidence>
<dbReference type="AlphaFoldDB" id="A0A517YVB2"/>
<evidence type="ECO:0000313" key="5">
    <source>
        <dbReference type="EMBL" id="QDU34181.1"/>
    </source>
</evidence>
<dbReference type="Gene3D" id="1.10.10.60">
    <property type="entry name" value="Homeodomain-like"/>
    <property type="match status" value="2"/>
</dbReference>
<dbReference type="Pfam" id="PF12833">
    <property type="entry name" value="HTH_18"/>
    <property type="match status" value="1"/>
</dbReference>
<dbReference type="GO" id="GO:0003700">
    <property type="term" value="F:DNA-binding transcription factor activity"/>
    <property type="evidence" value="ECO:0007669"/>
    <property type="project" value="InterPro"/>
</dbReference>
<organism evidence="5 6">
    <name type="scientific">Poriferisphaera corsica</name>
    <dbReference type="NCBI Taxonomy" id="2528020"/>
    <lineage>
        <taxon>Bacteria</taxon>
        <taxon>Pseudomonadati</taxon>
        <taxon>Planctomycetota</taxon>
        <taxon>Phycisphaerae</taxon>
        <taxon>Phycisphaerales</taxon>
        <taxon>Phycisphaeraceae</taxon>
        <taxon>Poriferisphaera</taxon>
    </lineage>
</organism>
<dbReference type="KEGG" id="pcor:KS4_22430"/>
<dbReference type="PROSITE" id="PS01124">
    <property type="entry name" value="HTH_ARAC_FAMILY_2"/>
    <property type="match status" value="1"/>
</dbReference>
<dbReference type="OrthoDB" id="9803764at2"/>
<keyword evidence="6" id="KW-1185">Reference proteome</keyword>
<sequence length="292" mass="33846">MPKNAPPVPVLNRKDHFPVPWDTYLVDRRTTRKPWAFFEHTHKGFCEFLYPVSGLITNTINGIAVNQKPGDLILIREQDTHHLKGSNFTYFNINFDLADLLEFCSSLKIDPYSNVRLRSILVGTNVCHYKVTDEQHINLTHSLNALFEHQQTPLGNMMFQKFLLSIMVDFIIAPTKQSVASNNAPLWLNDLLNHIADNIDLNLVVNDLPEICDRTHEHISRVFKKHLSCTPSQYLNNLRLEKAARLLVHSNQPILDIAYTVGFNNLNYFYKLFSDKYLLTPMKYRKKNTHIT</sequence>
<dbReference type="EMBL" id="CP036425">
    <property type="protein sequence ID" value="QDU34181.1"/>
    <property type="molecule type" value="Genomic_DNA"/>
</dbReference>
<dbReference type="PANTHER" id="PTHR43280:SF2">
    <property type="entry name" value="HTH-TYPE TRANSCRIPTIONAL REGULATOR EXSA"/>
    <property type="match status" value="1"/>
</dbReference>
<evidence type="ECO:0000313" key="6">
    <source>
        <dbReference type="Proteomes" id="UP000317369"/>
    </source>
</evidence>
<feature type="domain" description="HTH araC/xylS-type" evidence="4">
    <location>
        <begin position="189"/>
        <end position="287"/>
    </location>
</feature>
<keyword evidence="3" id="KW-0804">Transcription</keyword>
<name>A0A517YVB2_9BACT</name>
<reference evidence="5 6" key="1">
    <citation type="submission" date="2019-02" db="EMBL/GenBank/DDBJ databases">
        <title>Deep-cultivation of Planctomycetes and their phenomic and genomic characterization uncovers novel biology.</title>
        <authorList>
            <person name="Wiegand S."/>
            <person name="Jogler M."/>
            <person name="Boedeker C."/>
            <person name="Pinto D."/>
            <person name="Vollmers J."/>
            <person name="Rivas-Marin E."/>
            <person name="Kohn T."/>
            <person name="Peeters S.H."/>
            <person name="Heuer A."/>
            <person name="Rast P."/>
            <person name="Oberbeckmann S."/>
            <person name="Bunk B."/>
            <person name="Jeske O."/>
            <person name="Meyerdierks A."/>
            <person name="Storesund J.E."/>
            <person name="Kallscheuer N."/>
            <person name="Luecker S."/>
            <person name="Lage O.M."/>
            <person name="Pohl T."/>
            <person name="Merkel B.J."/>
            <person name="Hornburger P."/>
            <person name="Mueller R.-W."/>
            <person name="Bruemmer F."/>
            <person name="Labrenz M."/>
            <person name="Spormann A.M."/>
            <person name="Op den Camp H."/>
            <person name="Overmann J."/>
            <person name="Amann R."/>
            <person name="Jetten M.S.M."/>
            <person name="Mascher T."/>
            <person name="Medema M.H."/>
            <person name="Devos D.P."/>
            <person name="Kaster A.-K."/>
            <person name="Ovreas L."/>
            <person name="Rohde M."/>
            <person name="Galperin M.Y."/>
            <person name="Jogler C."/>
        </authorList>
    </citation>
    <scope>NUCLEOTIDE SEQUENCE [LARGE SCALE GENOMIC DNA]</scope>
    <source>
        <strain evidence="5 6">KS4</strain>
    </source>
</reference>
<protein>
    <submittedName>
        <fullName evidence="5">HTH-type transcriptional activator RhaS</fullName>
    </submittedName>
</protein>
<dbReference type="GO" id="GO:0043565">
    <property type="term" value="F:sequence-specific DNA binding"/>
    <property type="evidence" value="ECO:0007669"/>
    <property type="project" value="InterPro"/>
</dbReference>
<evidence type="ECO:0000256" key="2">
    <source>
        <dbReference type="ARBA" id="ARBA00023125"/>
    </source>
</evidence>
<dbReference type="SMART" id="SM00342">
    <property type="entry name" value="HTH_ARAC"/>
    <property type="match status" value="1"/>
</dbReference>
<dbReference type="SUPFAM" id="SSF46689">
    <property type="entry name" value="Homeodomain-like"/>
    <property type="match status" value="1"/>
</dbReference>
<dbReference type="SUPFAM" id="SSF51215">
    <property type="entry name" value="Regulatory protein AraC"/>
    <property type="match status" value="1"/>
</dbReference>
<keyword evidence="1" id="KW-0805">Transcription regulation</keyword>
<dbReference type="InterPro" id="IPR018060">
    <property type="entry name" value="HTH_AraC"/>
</dbReference>
<dbReference type="InterPro" id="IPR037923">
    <property type="entry name" value="HTH-like"/>
</dbReference>
<dbReference type="Proteomes" id="UP000317369">
    <property type="component" value="Chromosome"/>
</dbReference>
<gene>
    <name evidence="5" type="primary">rhaS</name>
    <name evidence="5" type="ORF">KS4_22430</name>
</gene>
<dbReference type="Pfam" id="PF02311">
    <property type="entry name" value="AraC_binding"/>
    <property type="match status" value="1"/>
</dbReference>
<evidence type="ECO:0000259" key="4">
    <source>
        <dbReference type="PROSITE" id="PS01124"/>
    </source>
</evidence>
<dbReference type="InterPro" id="IPR003313">
    <property type="entry name" value="AraC-bd"/>
</dbReference>
<dbReference type="PANTHER" id="PTHR43280">
    <property type="entry name" value="ARAC-FAMILY TRANSCRIPTIONAL REGULATOR"/>
    <property type="match status" value="1"/>
</dbReference>
<accession>A0A517YVB2</accession>
<proteinExistence type="predicted"/>
<keyword evidence="2" id="KW-0238">DNA-binding</keyword>
<evidence type="ECO:0000256" key="1">
    <source>
        <dbReference type="ARBA" id="ARBA00023015"/>
    </source>
</evidence>